<comment type="similarity">
    <text evidence="1">Belongs to the 2Fe2S plant-type ferredoxin family.</text>
</comment>
<dbReference type="InterPro" id="IPR036010">
    <property type="entry name" value="2Fe-2S_ferredoxin-like_sf"/>
</dbReference>
<dbReference type="InterPro" id="IPR001041">
    <property type="entry name" value="2Fe-2S_ferredoxin-type"/>
</dbReference>
<evidence type="ECO:0000313" key="10">
    <source>
        <dbReference type="EMBL" id="NYE84425.1"/>
    </source>
</evidence>
<dbReference type="CDD" id="cd00207">
    <property type="entry name" value="fer2"/>
    <property type="match status" value="1"/>
</dbReference>
<keyword evidence="11" id="KW-1185">Reference proteome</keyword>
<proteinExistence type="inferred from homology"/>
<dbReference type="PROSITE" id="PS51085">
    <property type="entry name" value="2FE2S_FER_2"/>
    <property type="match status" value="1"/>
</dbReference>
<protein>
    <submittedName>
        <fullName evidence="10">Ferredoxin</fullName>
    </submittedName>
</protein>
<dbReference type="Pfam" id="PF00111">
    <property type="entry name" value="Fer2"/>
    <property type="match status" value="1"/>
</dbReference>
<sequence>MSQPPTDSLPADETFAVRVEPMDWHFDARSDESLFEAARRAGIRLPTSCRNGTCRACISVLVEGSIRYRVEWPGLSSSEKEEGYLLPCVAVAQSPLVIDVPEAERIEPR</sequence>
<keyword evidence="3" id="KW-0001">2Fe-2S</keyword>
<evidence type="ECO:0000256" key="2">
    <source>
        <dbReference type="ARBA" id="ARBA00022448"/>
    </source>
</evidence>
<reference evidence="10 11" key="1">
    <citation type="submission" date="2020-07" db="EMBL/GenBank/DDBJ databases">
        <title>Genomic Encyclopedia of Type Strains, Phase IV (KMG-V): Genome sequencing to study the core and pangenomes of soil and plant-associated prokaryotes.</title>
        <authorList>
            <person name="Whitman W."/>
        </authorList>
    </citation>
    <scope>NUCLEOTIDE SEQUENCE [LARGE SCALE GENOMIC DNA]</scope>
    <source>
        <strain evidence="10 11">SAS40</strain>
    </source>
</reference>
<dbReference type="SUPFAM" id="SSF54292">
    <property type="entry name" value="2Fe-2S ferredoxin-like"/>
    <property type="match status" value="1"/>
</dbReference>
<evidence type="ECO:0000256" key="5">
    <source>
        <dbReference type="ARBA" id="ARBA00022982"/>
    </source>
</evidence>
<evidence type="ECO:0000256" key="6">
    <source>
        <dbReference type="ARBA" id="ARBA00023004"/>
    </source>
</evidence>
<dbReference type="EMBL" id="JACBYR010000001">
    <property type="protein sequence ID" value="NYE84425.1"/>
    <property type="molecule type" value="Genomic_DNA"/>
</dbReference>
<keyword evidence="4" id="KW-0479">Metal-binding</keyword>
<evidence type="ECO:0000259" key="9">
    <source>
        <dbReference type="PROSITE" id="PS51085"/>
    </source>
</evidence>
<comment type="cofactor">
    <cofactor evidence="8">
        <name>[2Fe-2S] cluster</name>
        <dbReference type="ChEBI" id="CHEBI:190135"/>
    </cofactor>
</comment>
<evidence type="ECO:0000256" key="7">
    <source>
        <dbReference type="ARBA" id="ARBA00023014"/>
    </source>
</evidence>
<keyword evidence="2" id="KW-0813">Transport</keyword>
<keyword evidence="5" id="KW-0249">Electron transport</keyword>
<accession>A0A7Y9IWJ9</accession>
<dbReference type="InterPro" id="IPR012675">
    <property type="entry name" value="Beta-grasp_dom_sf"/>
</dbReference>
<evidence type="ECO:0000256" key="3">
    <source>
        <dbReference type="ARBA" id="ARBA00022714"/>
    </source>
</evidence>
<feature type="domain" description="2Fe-2S ferredoxin-type" evidence="9">
    <location>
        <begin position="15"/>
        <end position="104"/>
    </location>
</feature>
<organism evidence="10 11">
    <name type="scientific">Pigmentiphaga litoralis</name>
    <dbReference type="NCBI Taxonomy" id="516702"/>
    <lineage>
        <taxon>Bacteria</taxon>
        <taxon>Pseudomonadati</taxon>
        <taxon>Pseudomonadota</taxon>
        <taxon>Betaproteobacteria</taxon>
        <taxon>Burkholderiales</taxon>
        <taxon>Alcaligenaceae</taxon>
        <taxon>Pigmentiphaga</taxon>
    </lineage>
</organism>
<dbReference type="Proteomes" id="UP000542125">
    <property type="component" value="Unassembled WGS sequence"/>
</dbReference>
<evidence type="ECO:0000256" key="8">
    <source>
        <dbReference type="ARBA" id="ARBA00034078"/>
    </source>
</evidence>
<dbReference type="RefSeq" id="WP_179588110.1">
    <property type="nucleotide sequence ID" value="NZ_JACBYR010000001.1"/>
</dbReference>
<keyword evidence="7" id="KW-0411">Iron-sulfur</keyword>
<dbReference type="PANTHER" id="PTHR43112">
    <property type="entry name" value="FERREDOXIN"/>
    <property type="match status" value="1"/>
</dbReference>
<dbReference type="AlphaFoldDB" id="A0A7Y9IWJ9"/>
<name>A0A7Y9IWJ9_9BURK</name>
<dbReference type="GO" id="GO:0051537">
    <property type="term" value="F:2 iron, 2 sulfur cluster binding"/>
    <property type="evidence" value="ECO:0007669"/>
    <property type="project" value="UniProtKB-KW"/>
</dbReference>
<keyword evidence="6" id="KW-0408">Iron</keyword>
<dbReference type="PANTHER" id="PTHR43112:SF3">
    <property type="entry name" value="FERREDOXIN-2, CHLOROPLASTIC"/>
    <property type="match status" value="1"/>
</dbReference>
<dbReference type="GO" id="GO:0046872">
    <property type="term" value="F:metal ion binding"/>
    <property type="evidence" value="ECO:0007669"/>
    <property type="project" value="UniProtKB-KW"/>
</dbReference>
<evidence type="ECO:0000313" key="11">
    <source>
        <dbReference type="Proteomes" id="UP000542125"/>
    </source>
</evidence>
<evidence type="ECO:0000256" key="4">
    <source>
        <dbReference type="ARBA" id="ARBA00022723"/>
    </source>
</evidence>
<dbReference type="Gene3D" id="3.10.20.30">
    <property type="match status" value="1"/>
</dbReference>
<evidence type="ECO:0000256" key="1">
    <source>
        <dbReference type="ARBA" id="ARBA00007874"/>
    </source>
</evidence>
<comment type="caution">
    <text evidence="10">The sequence shown here is derived from an EMBL/GenBank/DDBJ whole genome shotgun (WGS) entry which is preliminary data.</text>
</comment>
<gene>
    <name evidence="10" type="ORF">FHW18_003696</name>
</gene>